<feature type="signal peptide" evidence="1">
    <location>
        <begin position="1"/>
        <end position="18"/>
    </location>
</feature>
<name>A0A9W4TF48_9FLAO</name>
<dbReference type="AlphaFoldDB" id="A0A9W4TF48"/>
<protein>
    <recommendedName>
        <fullName evidence="4">Outer membrane protein beta-barrel domain-containing protein</fullName>
    </recommendedName>
</protein>
<keyword evidence="1" id="KW-0732">Signal</keyword>
<sequence length="409" mass="47100">MKKLLLLAILLSYSFINAQISFEKGYFISNNGTRTECFIKNIDWNYNPTDFKYKINNEDTNTKTETVANVQEFGIVNSTTYKRAKVNIDISSDVLESFSTDKNPVWQEQLVFLKVLVKGEASLYYYTNNDITRFFYETKERSAEQLVHKEYIAELNNSRTTVENNYFRQQLFNNVKTKNTTEYDVKNLPYKKEALMKYFLKYNNISSDEIEKTITSANKSIYHLKITPGIGFSSISIDGINRDGYNSVDYSKKATFKIGLEGELILPFNKNKWSLFINPTYQQYENKSETGVINYMNDGMRVEFPSEVKYSAIQIPFGVRHYFFLSSKSKIFINAGYAIDVSGKFKLTSKPTNLDSSTSGNFITGLGYNFKNKVTAEIRANSRKDILTGFTSYSGAYRSLDFILGYTIF</sequence>
<dbReference type="KEGG" id="fcs:TRV642_0580"/>
<dbReference type="RefSeq" id="WP_263362056.1">
    <property type="nucleotide sequence ID" value="NZ_OX336425.1"/>
</dbReference>
<reference evidence="2" key="1">
    <citation type="submission" date="2022-09" db="EMBL/GenBank/DDBJ databases">
        <authorList>
            <person name="Duchaud E."/>
        </authorList>
    </citation>
    <scope>NUCLEOTIDE SEQUENCE</scope>
    <source>
        <strain evidence="2">TRV642</strain>
    </source>
</reference>
<organism evidence="2 3">
    <name type="scientific">Flavobacterium collinsii</name>
    <dbReference type="NCBI Taxonomy" id="1114861"/>
    <lineage>
        <taxon>Bacteria</taxon>
        <taxon>Pseudomonadati</taxon>
        <taxon>Bacteroidota</taxon>
        <taxon>Flavobacteriia</taxon>
        <taxon>Flavobacteriales</taxon>
        <taxon>Flavobacteriaceae</taxon>
        <taxon>Flavobacterium</taxon>
    </lineage>
</organism>
<evidence type="ECO:0000256" key="1">
    <source>
        <dbReference type="SAM" id="SignalP"/>
    </source>
</evidence>
<gene>
    <name evidence="2" type="ORF">TRV642_0580</name>
</gene>
<evidence type="ECO:0000313" key="2">
    <source>
        <dbReference type="EMBL" id="CAI2765626.1"/>
    </source>
</evidence>
<evidence type="ECO:0008006" key="4">
    <source>
        <dbReference type="Google" id="ProtNLM"/>
    </source>
</evidence>
<evidence type="ECO:0000313" key="3">
    <source>
        <dbReference type="Proteomes" id="UP001152749"/>
    </source>
</evidence>
<dbReference type="Proteomes" id="UP001152749">
    <property type="component" value="Chromosome"/>
</dbReference>
<accession>A0A9W4TF48</accession>
<feature type="chain" id="PRO_5040817463" description="Outer membrane protein beta-barrel domain-containing protein" evidence="1">
    <location>
        <begin position="19"/>
        <end position="409"/>
    </location>
</feature>
<proteinExistence type="predicted"/>
<dbReference type="EMBL" id="OX336425">
    <property type="protein sequence ID" value="CAI2765626.1"/>
    <property type="molecule type" value="Genomic_DNA"/>
</dbReference>